<dbReference type="SMART" id="SM00487">
    <property type="entry name" value="DEXDc"/>
    <property type="match status" value="1"/>
</dbReference>
<dbReference type="InterPro" id="IPR014014">
    <property type="entry name" value="RNA_helicase_DEAD_Q_motif"/>
</dbReference>
<dbReference type="EC" id="3.6.4.13" evidence="1"/>
<keyword evidence="5" id="KW-0067">ATP-binding</keyword>
<keyword evidence="4" id="KW-0347">Helicase</keyword>
<dbReference type="InterPro" id="IPR014001">
    <property type="entry name" value="Helicase_ATP-bd"/>
</dbReference>
<dbReference type="PROSITE" id="PS51195">
    <property type="entry name" value="Q_MOTIF"/>
    <property type="match status" value="1"/>
</dbReference>
<dbReference type="GO" id="GO:0003723">
    <property type="term" value="F:RNA binding"/>
    <property type="evidence" value="ECO:0007669"/>
    <property type="project" value="UniProtKB-KW"/>
</dbReference>
<dbReference type="InterPro" id="IPR011545">
    <property type="entry name" value="DEAD/DEAH_box_helicase_dom"/>
</dbReference>
<sequence>MLVHFSPPLLSASQRVLILMSSLDFLALNLDQRLLRAIADLGWERPTEIQEVVIPLVFEKKSLLIHARTGSGKTAAFAIPLVEEILKSKQLQSEQFIYALILAPTKELCSQVNKTLQCLCKYTSKNISFVDISQHDNTEVLKPFLANSPDIIIGTPSRLLAHARSHHFAVDRLKFVVIDEADLMVTFGYQDEMKDLKTFLPHSLQVILLSATLHETTKALRNCLVSRGEWIKVELPEDSFLPSSSQLTQYII</sequence>
<dbReference type="InterPro" id="IPR027417">
    <property type="entry name" value="P-loop_NTPase"/>
</dbReference>
<dbReference type="GO" id="GO:0005829">
    <property type="term" value="C:cytosol"/>
    <property type="evidence" value="ECO:0007669"/>
    <property type="project" value="TreeGrafter"/>
</dbReference>
<accession>A0A448X4N3</accession>
<name>A0A448X4N3_9PLAT</name>
<feature type="domain" description="Helicase ATP-binding" evidence="9">
    <location>
        <begin position="54"/>
        <end position="231"/>
    </location>
</feature>
<dbReference type="EMBL" id="CAAALY010090977">
    <property type="protein sequence ID" value="VEL27919.1"/>
    <property type="molecule type" value="Genomic_DNA"/>
</dbReference>
<dbReference type="GO" id="GO:0003724">
    <property type="term" value="F:RNA helicase activity"/>
    <property type="evidence" value="ECO:0007669"/>
    <property type="project" value="UniProtKB-EC"/>
</dbReference>
<comment type="caution">
    <text evidence="11">The sequence shown here is derived from an EMBL/GenBank/DDBJ whole genome shotgun (WGS) entry which is preliminary data.</text>
</comment>
<keyword evidence="12" id="KW-1185">Reference proteome</keyword>
<evidence type="ECO:0000313" key="12">
    <source>
        <dbReference type="Proteomes" id="UP000784294"/>
    </source>
</evidence>
<organism evidence="11 12">
    <name type="scientific">Protopolystoma xenopodis</name>
    <dbReference type="NCBI Taxonomy" id="117903"/>
    <lineage>
        <taxon>Eukaryota</taxon>
        <taxon>Metazoa</taxon>
        <taxon>Spiralia</taxon>
        <taxon>Lophotrochozoa</taxon>
        <taxon>Platyhelminthes</taxon>
        <taxon>Monogenea</taxon>
        <taxon>Polyopisthocotylea</taxon>
        <taxon>Polystomatidea</taxon>
        <taxon>Polystomatidae</taxon>
        <taxon>Protopolystoma</taxon>
    </lineage>
</organism>
<dbReference type="InterPro" id="IPR050079">
    <property type="entry name" value="DEAD_box_RNA_helicase"/>
</dbReference>
<keyword evidence="3" id="KW-0378">Hydrolase</keyword>
<evidence type="ECO:0000256" key="2">
    <source>
        <dbReference type="ARBA" id="ARBA00022741"/>
    </source>
</evidence>
<dbReference type="Gene3D" id="3.40.50.300">
    <property type="entry name" value="P-loop containing nucleotide triphosphate hydrolases"/>
    <property type="match status" value="1"/>
</dbReference>
<keyword evidence="6" id="KW-0694">RNA-binding</keyword>
<evidence type="ECO:0000256" key="5">
    <source>
        <dbReference type="ARBA" id="ARBA00022840"/>
    </source>
</evidence>
<dbReference type="SUPFAM" id="SSF52540">
    <property type="entry name" value="P-loop containing nucleoside triphosphate hydrolases"/>
    <property type="match status" value="1"/>
</dbReference>
<dbReference type="OrthoDB" id="1191041at2759"/>
<dbReference type="Proteomes" id="UP000784294">
    <property type="component" value="Unassembled WGS sequence"/>
</dbReference>
<dbReference type="GO" id="GO:0016787">
    <property type="term" value="F:hydrolase activity"/>
    <property type="evidence" value="ECO:0007669"/>
    <property type="project" value="UniProtKB-KW"/>
</dbReference>
<dbReference type="Pfam" id="PF00270">
    <property type="entry name" value="DEAD"/>
    <property type="match status" value="1"/>
</dbReference>
<dbReference type="PANTHER" id="PTHR47959">
    <property type="entry name" value="ATP-DEPENDENT RNA HELICASE RHLE-RELATED"/>
    <property type="match status" value="1"/>
</dbReference>
<evidence type="ECO:0000313" key="11">
    <source>
        <dbReference type="EMBL" id="VEL27919.1"/>
    </source>
</evidence>
<evidence type="ECO:0000259" key="9">
    <source>
        <dbReference type="PROSITE" id="PS51192"/>
    </source>
</evidence>
<dbReference type="PANTHER" id="PTHR47959:SF21">
    <property type="entry name" value="DEAD-BOX HELICASE 56"/>
    <property type="match status" value="1"/>
</dbReference>
<gene>
    <name evidence="11" type="ORF">PXEA_LOCUS21359</name>
</gene>
<evidence type="ECO:0000256" key="7">
    <source>
        <dbReference type="ARBA" id="ARBA00047984"/>
    </source>
</evidence>
<dbReference type="GO" id="GO:0005524">
    <property type="term" value="F:ATP binding"/>
    <property type="evidence" value="ECO:0007669"/>
    <property type="project" value="UniProtKB-KW"/>
</dbReference>
<evidence type="ECO:0000256" key="8">
    <source>
        <dbReference type="PROSITE-ProRule" id="PRU00552"/>
    </source>
</evidence>
<evidence type="ECO:0000256" key="6">
    <source>
        <dbReference type="ARBA" id="ARBA00022884"/>
    </source>
</evidence>
<dbReference type="AlphaFoldDB" id="A0A448X4N3"/>
<feature type="short sequence motif" description="Q motif" evidence="8">
    <location>
        <begin position="23"/>
        <end position="51"/>
    </location>
</feature>
<keyword evidence="2" id="KW-0547">Nucleotide-binding</keyword>
<evidence type="ECO:0000256" key="4">
    <source>
        <dbReference type="ARBA" id="ARBA00022806"/>
    </source>
</evidence>
<reference evidence="11" key="1">
    <citation type="submission" date="2018-11" db="EMBL/GenBank/DDBJ databases">
        <authorList>
            <consortium name="Pathogen Informatics"/>
        </authorList>
    </citation>
    <scope>NUCLEOTIDE SEQUENCE</scope>
</reference>
<protein>
    <recommendedName>
        <fullName evidence="1">RNA helicase</fullName>
        <ecNumber evidence="1">3.6.4.13</ecNumber>
    </recommendedName>
</protein>
<proteinExistence type="predicted"/>
<evidence type="ECO:0000259" key="10">
    <source>
        <dbReference type="PROSITE" id="PS51195"/>
    </source>
</evidence>
<evidence type="ECO:0000256" key="3">
    <source>
        <dbReference type="ARBA" id="ARBA00022801"/>
    </source>
</evidence>
<feature type="non-terminal residue" evidence="11">
    <location>
        <position position="252"/>
    </location>
</feature>
<comment type="catalytic activity">
    <reaction evidence="7">
        <text>ATP + H2O = ADP + phosphate + H(+)</text>
        <dbReference type="Rhea" id="RHEA:13065"/>
        <dbReference type="ChEBI" id="CHEBI:15377"/>
        <dbReference type="ChEBI" id="CHEBI:15378"/>
        <dbReference type="ChEBI" id="CHEBI:30616"/>
        <dbReference type="ChEBI" id="CHEBI:43474"/>
        <dbReference type="ChEBI" id="CHEBI:456216"/>
        <dbReference type="EC" id="3.6.4.13"/>
    </reaction>
</comment>
<evidence type="ECO:0000256" key="1">
    <source>
        <dbReference type="ARBA" id="ARBA00012552"/>
    </source>
</evidence>
<feature type="domain" description="DEAD-box RNA helicase Q" evidence="10">
    <location>
        <begin position="23"/>
        <end position="51"/>
    </location>
</feature>
<dbReference type="PROSITE" id="PS51192">
    <property type="entry name" value="HELICASE_ATP_BIND_1"/>
    <property type="match status" value="1"/>
</dbReference>